<keyword evidence="1" id="KW-0720">Serine protease</keyword>
<dbReference type="Pfam" id="PF13180">
    <property type="entry name" value="PDZ_2"/>
    <property type="match status" value="1"/>
</dbReference>
<evidence type="ECO:0000313" key="6">
    <source>
        <dbReference type="Proteomes" id="UP000297477"/>
    </source>
</evidence>
<keyword evidence="1" id="KW-0378">Hydrolase</keyword>
<dbReference type="Proteomes" id="UP000297477">
    <property type="component" value="Unassembled WGS sequence"/>
</dbReference>
<dbReference type="InterPro" id="IPR027065">
    <property type="entry name" value="Lon_Prtase"/>
</dbReference>
<dbReference type="PROSITE" id="PS51786">
    <property type="entry name" value="LON_PROTEOLYTIC"/>
    <property type="match status" value="1"/>
</dbReference>
<dbReference type="SUPFAM" id="SSF54211">
    <property type="entry name" value="Ribosomal protein S5 domain 2-like"/>
    <property type="match status" value="1"/>
</dbReference>
<feature type="domain" description="Lon proteolytic" evidence="4">
    <location>
        <begin position="323"/>
        <end position="422"/>
    </location>
</feature>
<proteinExistence type="inferred from homology"/>
<accession>A0ABY2K423</accession>
<gene>
    <name evidence="5" type="ORF">E4A49_02905</name>
</gene>
<protein>
    <recommendedName>
        <fullName evidence="1">endopeptidase La</fullName>
        <ecNumber evidence="1">3.4.21.53</ecNumber>
    </recommendedName>
</protein>
<dbReference type="InterPro" id="IPR020568">
    <property type="entry name" value="Ribosomal_Su5_D2-typ_SF"/>
</dbReference>
<dbReference type="InterPro" id="IPR001478">
    <property type="entry name" value="PDZ"/>
</dbReference>
<feature type="compositionally biased region" description="Low complexity" evidence="2">
    <location>
        <begin position="58"/>
        <end position="79"/>
    </location>
</feature>
<organism evidence="5 6">
    <name type="scientific">Micrococcus lylae</name>
    <dbReference type="NCBI Taxonomy" id="1273"/>
    <lineage>
        <taxon>Bacteria</taxon>
        <taxon>Bacillati</taxon>
        <taxon>Actinomycetota</taxon>
        <taxon>Actinomycetes</taxon>
        <taxon>Micrococcales</taxon>
        <taxon>Micrococcaceae</taxon>
        <taxon>Micrococcus</taxon>
    </lineage>
</organism>
<evidence type="ECO:0000313" key="5">
    <source>
        <dbReference type="EMBL" id="TFI00351.1"/>
    </source>
</evidence>
<keyword evidence="6" id="KW-1185">Reference proteome</keyword>
<dbReference type="SUPFAM" id="SSF50156">
    <property type="entry name" value="PDZ domain-like"/>
    <property type="match status" value="1"/>
</dbReference>
<evidence type="ECO:0000256" key="2">
    <source>
        <dbReference type="SAM" id="MobiDB-lite"/>
    </source>
</evidence>
<comment type="similarity">
    <text evidence="1">Belongs to the peptidase S16 family.</text>
</comment>
<feature type="transmembrane region" description="Helical" evidence="3">
    <location>
        <begin position="88"/>
        <end position="109"/>
    </location>
</feature>
<dbReference type="InterPro" id="IPR014721">
    <property type="entry name" value="Ribsml_uS5_D2-typ_fold_subgr"/>
</dbReference>
<dbReference type="PANTHER" id="PTHR10046">
    <property type="entry name" value="ATP DEPENDENT LON PROTEASE FAMILY MEMBER"/>
    <property type="match status" value="1"/>
</dbReference>
<dbReference type="Gene3D" id="3.30.230.10">
    <property type="match status" value="1"/>
</dbReference>
<comment type="catalytic activity">
    <reaction evidence="1">
        <text>Hydrolysis of proteins in presence of ATP.</text>
        <dbReference type="EC" id="3.4.21.53"/>
    </reaction>
</comment>
<keyword evidence="3" id="KW-0472">Membrane</keyword>
<keyword evidence="3" id="KW-1133">Transmembrane helix</keyword>
<sequence length="435" mass="44974">MTEGRRRGTGRLAGPFRVRRTPTAHGPAPPSPPRPSYRKRCRVPQKTPSPEPRPDAPRGPASAARPRHASPPAGTTTTAARRRRPPRLAGWIAAASATVAVAAPTPYIVESPGPAIDVLGTYEGHEVLTVTGEEDTAQVDDHGASEGRLDMTTVLVGGPPTGTTTASDLLGALLDPGADVVPRELVYPTGTTSEEVSAGNTAAMASSQEIATAAALTELGVDYRTQLTVQEFTEGSASEGALQVADVILEADGEQVSDVSALKNVLNASGGDPVPMTVRRDGEQMRIDVPVSAAPTDGPDRWLMGAYLQQTFEFPVQVDIALEDIGGPSAGLMFALSIVDRLSPGDLTGGRHIAGTGTITPDGVVGAIGGIPQKVRGAREAGAEVFLAPMENCADLDGRVPEGLTVYAVDTLSTARDTVDAVAHGRTPEGVRTCG</sequence>
<keyword evidence="1" id="KW-0645">Protease</keyword>
<dbReference type="InterPro" id="IPR008269">
    <property type="entry name" value="Lon_proteolytic"/>
</dbReference>
<dbReference type="EC" id="3.4.21.53" evidence="1"/>
<feature type="active site" evidence="1">
    <location>
        <position position="329"/>
    </location>
</feature>
<evidence type="ECO:0000256" key="1">
    <source>
        <dbReference type="PROSITE-ProRule" id="PRU01122"/>
    </source>
</evidence>
<evidence type="ECO:0000259" key="4">
    <source>
        <dbReference type="PROSITE" id="PS51786"/>
    </source>
</evidence>
<comment type="caution">
    <text evidence="5">The sequence shown here is derived from an EMBL/GenBank/DDBJ whole genome shotgun (WGS) entry which is preliminary data.</text>
</comment>
<dbReference type="InterPro" id="IPR036034">
    <property type="entry name" value="PDZ_sf"/>
</dbReference>
<evidence type="ECO:0000256" key="3">
    <source>
        <dbReference type="SAM" id="Phobius"/>
    </source>
</evidence>
<reference evidence="5 6" key="1">
    <citation type="submission" date="2019-03" db="EMBL/GenBank/DDBJ databases">
        <title>Reclassification of Micrococcus aloeverae and Micrococcus yunnanensis as later heterotypic synonyms of Micrococcus luteus.</title>
        <authorList>
            <person name="Huang C.-H."/>
        </authorList>
    </citation>
    <scope>NUCLEOTIDE SEQUENCE [LARGE SCALE GENOMIC DNA]</scope>
    <source>
        <strain evidence="5 6">BCRC 12151</strain>
    </source>
</reference>
<feature type="region of interest" description="Disordered" evidence="2">
    <location>
        <begin position="1"/>
        <end position="85"/>
    </location>
</feature>
<dbReference type="EMBL" id="SPKT01000004">
    <property type="protein sequence ID" value="TFI00351.1"/>
    <property type="molecule type" value="Genomic_DNA"/>
</dbReference>
<dbReference type="SMART" id="SM00228">
    <property type="entry name" value="PDZ"/>
    <property type="match status" value="1"/>
</dbReference>
<keyword evidence="3" id="KW-0812">Transmembrane</keyword>
<name>A0ABY2K423_9MICC</name>
<dbReference type="Pfam" id="PF05362">
    <property type="entry name" value="Lon_C"/>
    <property type="match status" value="1"/>
</dbReference>
<feature type="active site" evidence="1">
    <location>
        <position position="374"/>
    </location>
</feature>